<dbReference type="EMBL" id="JAPQKR010000005">
    <property type="protein sequence ID" value="KAJ5216372.1"/>
    <property type="molecule type" value="Genomic_DNA"/>
</dbReference>
<keyword evidence="3" id="KW-1185">Reference proteome</keyword>
<proteinExistence type="predicted"/>
<evidence type="ECO:0000313" key="3">
    <source>
        <dbReference type="Proteomes" id="UP001150904"/>
    </source>
</evidence>
<evidence type="ECO:0000313" key="2">
    <source>
        <dbReference type="EMBL" id="KAJ5216372.1"/>
    </source>
</evidence>
<organism evidence="2 3">
    <name type="scientific">Penicillium cinerascens</name>
    <dbReference type="NCBI Taxonomy" id="70096"/>
    <lineage>
        <taxon>Eukaryota</taxon>
        <taxon>Fungi</taxon>
        <taxon>Dikarya</taxon>
        <taxon>Ascomycota</taxon>
        <taxon>Pezizomycotina</taxon>
        <taxon>Eurotiomycetes</taxon>
        <taxon>Eurotiomycetidae</taxon>
        <taxon>Eurotiales</taxon>
        <taxon>Aspergillaceae</taxon>
        <taxon>Penicillium</taxon>
    </lineage>
</organism>
<name>A0A9W9NAQ7_9EURO</name>
<dbReference type="GeneID" id="83177142"/>
<reference evidence="2" key="1">
    <citation type="submission" date="2022-12" db="EMBL/GenBank/DDBJ databases">
        <authorList>
            <person name="Petersen C."/>
        </authorList>
    </citation>
    <scope>NUCLEOTIDE SEQUENCE</scope>
    <source>
        <strain evidence="2">IBT 15544</strain>
    </source>
</reference>
<reference evidence="2" key="2">
    <citation type="journal article" date="2023" name="IMA Fungus">
        <title>Comparative genomic study of the Penicillium genus elucidates a diverse pangenome and 15 lateral gene transfer events.</title>
        <authorList>
            <person name="Petersen C."/>
            <person name="Sorensen T."/>
            <person name="Nielsen M.R."/>
            <person name="Sondergaard T.E."/>
            <person name="Sorensen J.L."/>
            <person name="Fitzpatrick D.A."/>
            <person name="Frisvad J.C."/>
            <person name="Nielsen K.L."/>
        </authorList>
    </citation>
    <scope>NUCLEOTIDE SEQUENCE</scope>
    <source>
        <strain evidence="2">IBT 15544</strain>
    </source>
</reference>
<gene>
    <name evidence="2" type="ORF">N7498_002779</name>
</gene>
<accession>A0A9W9NAQ7</accession>
<dbReference type="AlphaFoldDB" id="A0A9W9NAQ7"/>
<evidence type="ECO:0000256" key="1">
    <source>
        <dbReference type="SAM" id="MobiDB-lite"/>
    </source>
</evidence>
<feature type="compositionally biased region" description="Basic and acidic residues" evidence="1">
    <location>
        <begin position="1"/>
        <end position="13"/>
    </location>
</feature>
<comment type="caution">
    <text evidence="2">The sequence shown here is derived from an EMBL/GenBank/DDBJ whole genome shotgun (WGS) entry which is preliminary data.</text>
</comment>
<feature type="region of interest" description="Disordered" evidence="1">
    <location>
        <begin position="1"/>
        <end position="26"/>
    </location>
</feature>
<dbReference type="Proteomes" id="UP001150904">
    <property type="component" value="Unassembled WGS sequence"/>
</dbReference>
<sequence length="206" mass="23566">MEHDLPPPYDAHDPLVSTGISERGSNPTDHDVFHIFCETNRDYQVHSDRHPRLYVRAHRWNFTKPNLVIYLCGQELDRELCHCEFREKTGQCDIGILKSPSGESSTMWWSDTDRKIAISKLYRFSAVVRAGHGNDSVYKTFVWKRTSRLELVDEATNNVAAIAPDVTFDHPKLGSLEVLVPYGLDFNLIALTTFLSICERLRDEGS</sequence>
<dbReference type="RefSeq" id="XP_058312185.1">
    <property type="nucleotide sequence ID" value="XM_058449841.1"/>
</dbReference>
<protein>
    <submittedName>
        <fullName evidence="2">Uncharacterized protein</fullName>
    </submittedName>
</protein>
<dbReference type="OrthoDB" id="3431997at2759"/>